<accession>A0A098Q2V3</accession>
<dbReference type="Pfam" id="PF22842">
    <property type="entry name" value="Pel9A-like_beta_helix"/>
    <property type="match status" value="1"/>
</dbReference>
<evidence type="ECO:0000256" key="8">
    <source>
        <dbReference type="ARBA" id="ARBA00038263"/>
    </source>
</evidence>
<dbReference type="PANTHER" id="PTHR40088:SF1">
    <property type="entry name" value="PECTATE LYASE PEL9"/>
    <property type="match status" value="1"/>
</dbReference>
<dbReference type="eggNOG" id="COG3401">
    <property type="taxonomic scope" value="Bacteria"/>
</dbReference>
<dbReference type="GO" id="GO:0016837">
    <property type="term" value="F:carbon-oxygen lyase activity, acting on polysaccharides"/>
    <property type="evidence" value="ECO:0007669"/>
    <property type="project" value="TreeGrafter"/>
</dbReference>
<evidence type="ECO:0000256" key="2">
    <source>
        <dbReference type="ARBA" id="ARBA00004613"/>
    </source>
</evidence>
<dbReference type="InterPro" id="IPR053868">
    <property type="entry name" value="Pel9A-like_beta_helix"/>
</dbReference>
<dbReference type="HOGENOM" id="CLU_030634_2_0_6"/>
<comment type="caution">
    <text evidence="10">The sequence shown here is derived from an EMBL/GenBank/DDBJ whole genome shotgun (WGS) entry which is preliminary data.</text>
</comment>
<evidence type="ECO:0000256" key="5">
    <source>
        <dbReference type="ARBA" id="ARBA00022729"/>
    </source>
</evidence>
<gene>
    <name evidence="10" type="ORF">GW15_0200395</name>
</gene>
<evidence type="ECO:0000313" key="10">
    <source>
        <dbReference type="EMBL" id="KGE53699.1"/>
    </source>
</evidence>
<reference evidence="10 11" key="1">
    <citation type="submission" date="2014-09" db="EMBL/GenBank/DDBJ databases">
        <title>A draft genome sequence for Xanthomonas axonopodis pv. vasculorum NCPPB 900.</title>
        <authorList>
            <person name="Harrison J."/>
            <person name="Studholme D.J."/>
        </authorList>
    </citation>
    <scope>NUCLEOTIDE SEQUENCE [LARGE SCALE GENOMIC DNA]</scope>
    <source>
        <strain evidence="10 11">NCPPB 900</strain>
    </source>
</reference>
<keyword evidence="3" id="KW-0964">Secreted</keyword>
<keyword evidence="6" id="KW-0106">Calcium</keyword>
<protein>
    <submittedName>
        <fullName evidence="10">Pectate lyase</fullName>
    </submittedName>
</protein>
<sequence length="441" mass="46801">MHTTHRRAGATLALALGTLPSLARAADRYVSPTGSDSNAGTRALPFATVMAAQAAAATGDTVYLRGGTYRLGNANVSVTDRNYGIVNDITKDGISYVNVANERPIFDFSAVTPADRRVTAFRIGADNCVFRGFEVLGVRITIADRLTQSEAFRVQGGNGNLFERLAIHDGQAIGWYLVAGSNNRVRNVDAYNNKGLNGFSHGNIDGFGAHPTAAGSTGNVIEGSRAWFNSDDGFDLINAWAAVTLQHNWAFHNGFDTDMTPLGDGNGFKAGGFGRNGSVYPQPVPRHVIRFNLAVANRGNGFYANHQIGGQEWISNTAISNARSNYDMLSTLADNRTDVAGYYHTLANNLGYGARSEIANLGTGTANDIGRNSFSIPLTPFARDFVSLDDRQLTRPRQANGDLPVITFATLVPGSALIDAGAASGQVFNGCAPDLGACESP</sequence>
<dbReference type="GO" id="GO:0005576">
    <property type="term" value="C:extracellular region"/>
    <property type="evidence" value="ECO:0007669"/>
    <property type="project" value="UniProtKB-SubCell"/>
</dbReference>
<keyword evidence="4" id="KW-0479">Metal-binding</keyword>
<dbReference type="STRING" id="325777.GW15_0200395"/>
<evidence type="ECO:0000256" key="1">
    <source>
        <dbReference type="ARBA" id="ARBA00001913"/>
    </source>
</evidence>
<comment type="cofactor">
    <cofactor evidence="1">
        <name>Ca(2+)</name>
        <dbReference type="ChEBI" id="CHEBI:29108"/>
    </cofactor>
</comment>
<name>A0A098Q2V3_9XANT</name>
<dbReference type="Proteomes" id="UP000028012">
    <property type="component" value="Unassembled WGS sequence"/>
</dbReference>
<dbReference type="SUPFAM" id="SSF51126">
    <property type="entry name" value="Pectin lyase-like"/>
    <property type="match status" value="1"/>
</dbReference>
<dbReference type="InterPro" id="IPR011050">
    <property type="entry name" value="Pectin_lyase_fold/virulence"/>
</dbReference>
<evidence type="ECO:0000256" key="7">
    <source>
        <dbReference type="ARBA" id="ARBA00023239"/>
    </source>
</evidence>
<proteinExistence type="inferred from homology"/>
<evidence type="ECO:0000259" key="9">
    <source>
        <dbReference type="Pfam" id="PF22842"/>
    </source>
</evidence>
<organism evidence="10 11">
    <name type="scientific">Xanthomonas axonopodis pv. vasculorum</name>
    <dbReference type="NCBI Taxonomy" id="325777"/>
    <lineage>
        <taxon>Bacteria</taxon>
        <taxon>Pseudomonadati</taxon>
        <taxon>Pseudomonadota</taxon>
        <taxon>Gammaproteobacteria</taxon>
        <taxon>Lysobacterales</taxon>
        <taxon>Lysobacteraceae</taxon>
        <taxon>Xanthomonas</taxon>
    </lineage>
</organism>
<evidence type="ECO:0000313" key="11">
    <source>
        <dbReference type="Proteomes" id="UP000028012"/>
    </source>
</evidence>
<comment type="subcellular location">
    <subcellularLocation>
        <location evidence="2">Secreted</location>
    </subcellularLocation>
</comment>
<dbReference type="Gene3D" id="2.160.20.10">
    <property type="entry name" value="Single-stranded right-handed beta-helix, Pectin lyase-like"/>
    <property type="match status" value="1"/>
</dbReference>
<feature type="domain" description="Pel9A-like right handed beta-helix region" evidence="9">
    <location>
        <begin position="22"/>
        <end position="357"/>
    </location>
</feature>
<dbReference type="EMBL" id="JPHD02000006">
    <property type="protein sequence ID" value="KGE53699.1"/>
    <property type="molecule type" value="Genomic_DNA"/>
</dbReference>
<evidence type="ECO:0000256" key="3">
    <source>
        <dbReference type="ARBA" id="ARBA00022525"/>
    </source>
</evidence>
<dbReference type="InterPro" id="IPR012334">
    <property type="entry name" value="Pectin_lyas_fold"/>
</dbReference>
<evidence type="ECO:0000256" key="4">
    <source>
        <dbReference type="ARBA" id="ARBA00022723"/>
    </source>
</evidence>
<evidence type="ECO:0000256" key="6">
    <source>
        <dbReference type="ARBA" id="ARBA00022837"/>
    </source>
</evidence>
<dbReference type="GO" id="GO:0046872">
    <property type="term" value="F:metal ion binding"/>
    <property type="evidence" value="ECO:0007669"/>
    <property type="project" value="UniProtKB-KW"/>
</dbReference>
<comment type="similarity">
    <text evidence="8">Belongs to the polysaccharide lyase 9 family.</text>
</comment>
<dbReference type="GeneID" id="58001184"/>
<keyword evidence="7 10" id="KW-0456">Lyase</keyword>
<dbReference type="PANTHER" id="PTHR40088">
    <property type="entry name" value="PECTATE LYASE (EUROFUNG)"/>
    <property type="match status" value="1"/>
</dbReference>
<keyword evidence="5" id="KW-0732">Signal</keyword>
<dbReference type="RefSeq" id="WP_042820925.1">
    <property type="nucleotide sequence ID" value="NZ_CP053649.1"/>
</dbReference>
<dbReference type="AlphaFoldDB" id="A0A098Q2V3"/>
<dbReference type="InterPro" id="IPR052052">
    <property type="entry name" value="Polysaccharide_Lyase_9"/>
</dbReference>